<dbReference type="AlphaFoldDB" id="A0A0U3GRP6"/>
<dbReference type="EMBL" id="CP013612">
    <property type="protein sequence ID" value="ALU45691.1"/>
    <property type="molecule type" value="Genomic_DNA"/>
</dbReference>
<dbReference type="Proteomes" id="UP000069015">
    <property type="component" value="Chromosome 2"/>
</dbReference>
<organism evidence="1 2">
    <name type="scientific">Pseudoalteromonas rubra</name>
    <dbReference type="NCBI Taxonomy" id="43658"/>
    <lineage>
        <taxon>Bacteria</taxon>
        <taxon>Pseudomonadati</taxon>
        <taxon>Pseudomonadota</taxon>
        <taxon>Gammaproteobacteria</taxon>
        <taxon>Alteromonadales</taxon>
        <taxon>Pseudoalteromonadaceae</taxon>
        <taxon>Pseudoalteromonas</taxon>
    </lineage>
</organism>
<reference evidence="1 2" key="1">
    <citation type="submission" date="2015-12" db="EMBL/GenBank/DDBJ databases">
        <title>Complete genome sequence of Pseudoalteromonas rubra SCSIO 6842, harboring a conjugative plasmid.</title>
        <authorList>
            <person name="Li B."/>
            <person name="Wang X."/>
        </authorList>
    </citation>
    <scope>NUCLEOTIDE SEQUENCE [LARGE SCALE GENOMIC DNA]</scope>
    <source>
        <strain evidence="1 2">SCSIO 6842</strain>
    </source>
</reference>
<dbReference type="PROSITE" id="PS51257">
    <property type="entry name" value="PROKAR_LIPOPROTEIN"/>
    <property type="match status" value="1"/>
</dbReference>
<evidence type="ECO:0000313" key="2">
    <source>
        <dbReference type="Proteomes" id="UP000069015"/>
    </source>
</evidence>
<evidence type="ECO:0000313" key="1">
    <source>
        <dbReference type="EMBL" id="ALU45691.1"/>
    </source>
</evidence>
<accession>A0A0U3GRP6</accession>
<sequence length="1173" mass="127534">MEFKKTLLALGVLSVLSGCGSDSNDNQTNTTQDPAPGTQVTTNEIKGVAAKGTLINAPVTFFKYENGEPVQLDSQTSVVTDEKGQFNATVSNAQGIVKAQISVSQDAKNPTYMICDAPAGCGQNDTNNKVAFGERVNLTEVAPDLVLSTFVNVTEQPSTANITPLTHFAAAIAQQRGEVTSDSIATAHSEIADLFGLVGALHQMKPAMIEDSASLVDGNNSEDLRYALINAGIAHALFSDLSDENNALSTRLAEAITDIQATDGAFLANSAHDDDASFEFNLSDILAGAELASQQLITLIKADPALADKLDNLSELEKLSTSLHNEMLSADTQNTDRVKGQAQQQSSDDAVAKAAAMVQDIRVFANLFDVADTHGKEVRTQGDEFVALIDDATDMVRDQANSYKLLADVSEALALIDSARRAGQLPNNNQPIKLDDYLELAGATGVAVIDETGLVFSVTASAGEEQLEANAKLTVAEDNQTYTLSVSGKVENNAAALMLLPNSQVQVVLNQPVTTEQLKEGTAPAFDGRHGSLTLDVTIAQKATDTVQNPVSFKGMLSAELTAKHIEKLEHVSRFEGAAGWHEYSIRPDTIFVPGMLSLSGAFSAPLGSQFGASLTVKLDNLSEFNPAGFEHFGRLIPDAGTLTIESDSKAKITSKNGESLLIEFQPINQQGIATVITQYIDDENTTPIHTRKISTYQGVDYVEVTSDYGDNFVTKRLERIVPEGTDEFKLQYFRYPQDSTTHYANGLVTFESGEQVPVDQLNWGTWLYADNKVDAQKLRRFPVDYASIKDVQTLLTPAHSGTFYVAVVDGIYVNFQFLEQDYQVGQSYDLSARYMFPNIDNTPEVKTSADGDIIVSTLGELQQSWSSSGDDSTTASYQYIVSNNGVALEYSSVFINALTQQNDQNALMISTSSFDQFHAIDNSVAAYLQPDTSKEGYTAYFIQPHDLDEKGMPVDESGNYLDPVKHAEWTMNYDSYLSAVQDISGTELMIGSQGYARQAFENKLYQGYTLNYPGYGQVEVVYYMSVNEQGYEGHSTFGKPKNTYQIETETNYLDISAAMNVNVKLGEYHVDLSLVGQRTDFKAGELELEVDYQVPGSELKRSFTVFYNTETAQLSANNAEDVTLELAETNSDDNEGEQTLGTIMVGDEQAAKIVKRDAGVFIIYANEQIETL</sequence>
<proteinExistence type="predicted"/>
<gene>
    <name evidence="1" type="ORF">AT705_22395</name>
</gene>
<protein>
    <submittedName>
        <fullName evidence="1">Uncharacterized protein</fullName>
    </submittedName>
</protein>
<dbReference type="RefSeq" id="WP_058798551.1">
    <property type="nucleotide sequence ID" value="NZ_CP013612.1"/>
</dbReference>
<name>A0A0U3GRP6_9GAMM</name>
<dbReference type="KEGG" id="prr:AT705_22395"/>